<evidence type="ECO:0000259" key="3">
    <source>
        <dbReference type="Pfam" id="PF18303"/>
    </source>
</evidence>
<dbReference type="EMBL" id="JAODNV010000005">
    <property type="protein sequence ID" value="MCT8989600.1"/>
    <property type="molecule type" value="Genomic_DNA"/>
</dbReference>
<protein>
    <submittedName>
        <fullName evidence="4">SAVED domain-containing protein</fullName>
    </submittedName>
</protein>
<dbReference type="InterPro" id="IPR040836">
    <property type="entry name" value="SAVED"/>
</dbReference>
<feature type="transmembrane region" description="Helical" evidence="1">
    <location>
        <begin position="25"/>
        <end position="44"/>
    </location>
</feature>
<dbReference type="Pfam" id="PF18145">
    <property type="entry name" value="SAVED"/>
    <property type="match status" value="1"/>
</dbReference>
<keyword evidence="5" id="KW-1185">Reference proteome</keyword>
<evidence type="ECO:0000313" key="4">
    <source>
        <dbReference type="EMBL" id="MCT8989600.1"/>
    </source>
</evidence>
<dbReference type="InterPro" id="IPR041167">
    <property type="entry name" value="Saf_2TM"/>
</dbReference>
<organism evidence="4 5">
    <name type="scientific">Chelativorans petroleitrophicus</name>
    <dbReference type="NCBI Taxonomy" id="2975484"/>
    <lineage>
        <taxon>Bacteria</taxon>
        <taxon>Pseudomonadati</taxon>
        <taxon>Pseudomonadota</taxon>
        <taxon>Alphaproteobacteria</taxon>
        <taxon>Hyphomicrobiales</taxon>
        <taxon>Phyllobacteriaceae</taxon>
        <taxon>Chelativorans</taxon>
    </lineage>
</organism>
<dbReference type="Proteomes" id="UP001149009">
    <property type="component" value="Unassembled WGS sequence"/>
</dbReference>
<name>A0A9X3AZ51_9HYPH</name>
<keyword evidence="1" id="KW-0812">Transmembrane</keyword>
<feature type="domain" description="SMODS-associated and fused to various effectors" evidence="2">
    <location>
        <begin position="164"/>
        <end position="351"/>
    </location>
</feature>
<accession>A0A9X3AZ51</accession>
<evidence type="ECO:0000259" key="2">
    <source>
        <dbReference type="Pfam" id="PF18145"/>
    </source>
</evidence>
<comment type="caution">
    <text evidence="4">The sequence shown here is derived from an EMBL/GenBank/DDBJ whole genome shotgun (WGS) entry which is preliminary data.</text>
</comment>
<keyword evidence="1" id="KW-1133">Transmembrane helix</keyword>
<feature type="transmembrane region" description="Helical" evidence="1">
    <location>
        <begin position="69"/>
        <end position="93"/>
    </location>
</feature>
<dbReference type="RefSeq" id="WP_261514418.1">
    <property type="nucleotide sequence ID" value="NZ_JAODNV010000005.1"/>
</dbReference>
<proteinExistence type="predicted"/>
<gene>
    <name evidence="4" type="ORF">NYR54_04715</name>
</gene>
<dbReference type="Pfam" id="PF18303">
    <property type="entry name" value="Saf_2TM"/>
    <property type="match status" value="1"/>
</dbReference>
<feature type="domain" description="SAVED-fused 2TM effector" evidence="3">
    <location>
        <begin position="4"/>
        <end position="153"/>
    </location>
</feature>
<evidence type="ECO:0000256" key="1">
    <source>
        <dbReference type="SAM" id="Phobius"/>
    </source>
</evidence>
<evidence type="ECO:0000313" key="5">
    <source>
        <dbReference type="Proteomes" id="UP001149009"/>
    </source>
</evidence>
<dbReference type="AlphaFoldDB" id="A0A9X3AZ51"/>
<reference evidence="4" key="1">
    <citation type="submission" date="2022-08" db="EMBL/GenBank/DDBJ databases">
        <title>Chelativorans sichuanense sp. nov., a paraffin oil-degrading bacterium isolated from a mixture of oil-based drill cuttings and paddy soil.</title>
        <authorList>
            <person name="Yu J."/>
            <person name="Liu H."/>
            <person name="Chen Q."/>
        </authorList>
    </citation>
    <scope>NUCLEOTIDE SEQUENCE</scope>
    <source>
        <strain evidence="4">SCAU 2101</strain>
    </source>
</reference>
<dbReference type="NCBIfam" id="NF033611">
    <property type="entry name" value="SAVED"/>
    <property type="match status" value="1"/>
</dbReference>
<keyword evidence="1" id="KW-0472">Membrane</keyword>
<sequence>MAQVFQHFARSLIDWLFRPKSSGLMAMRTGITLVVIAFGIGWAFDFSLPVEGGRLNLSFDSGKGVPERIVYLAAIVGLVLILGGFVLECVRYAHDRRIQMKKRVLVIEGRGLRDGPGRPLVDAVPATIKGHRQPLLLDLRQKVEDGKIVAPTQILTRIIGLATQIDQLTAGVERSDVTLVYGGLTAVPFTFLTGVMVDDEDNVLVLDWDRRQENWRLLNEEDDGRRFITTGLDDVANSPEVVLAVSVSQPILQTDLEEGFPGLPIVRMTLDGGGLHSHWSDRKQGHLADQFLQTAFELDRRGVTRIHLVLAAPNSVVFRFGRSYDKRNLPAISVYQFEKGSHPPYPWAVAMPVRGISSATISDPPVSAA</sequence>